<feature type="domain" description="3-hydroxyacyl-CoA dehydrogenase NAD binding" evidence="14">
    <location>
        <begin position="282"/>
        <end position="457"/>
    </location>
</feature>
<comment type="subcellular location">
    <subcellularLocation>
        <location evidence="1">Peroxisome</location>
    </subcellularLocation>
</comment>
<evidence type="ECO:0000259" key="14">
    <source>
        <dbReference type="Pfam" id="PF02737"/>
    </source>
</evidence>
<dbReference type="Proteomes" id="UP001429580">
    <property type="component" value="Unassembled WGS sequence"/>
</dbReference>
<dbReference type="PANTHER" id="PTHR23309">
    <property type="entry name" value="3-HYDROXYACYL-COA DEHYROGENASE"/>
    <property type="match status" value="1"/>
</dbReference>
<dbReference type="PANTHER" id="PTHR23309:SF51">
    <property type="entry name" value="3-HYDROXYACYL-COA DEHYDROGENASE-RELATED"/>
    <property type="match status" value="1"/>
</dbReference>
<name>A0ABX0V152_9HYPH</name>
<dbReference type="InterPro" id="IPR036291">
    <property type="entry name" value="NAD(P)-bd_dom_sf"/>
</dbReference>
<keyword evidence="3" id="KW-0276">Fatty acid metabolism</keyword>
<evidence type="ECO:0000256" key="4">
    <source>
        <dbReference type="ARBA" id="ARBA00022963"/>
    </source>
</evidence>
<dbReference type="InterPro" id="IPR006108">
    <property type="entry name" value="3HC_DH_C"/>
</dbReference>
<dbReference type="Pfam" id="PF00378">
    <property type="entry name" value="ECH_1"/>
    <property type="match status" value="1"/>
</dbReference>
<dbReference type="SUPFAM" id="SSF52096">
    <property type="entry name" value="ClpP/crotonase"/>
    <property type="match status" value="1"/>
</dbReference>
<evidence type="ECO:0000313" key="15">
    <source>
        <dbReference type="EMBL" id="NIJ58882.1"/>
    </source>
</evidence>
<keyword evidence="7" id="KW-0443">Lipid metabolism</keyword>
<dbReference type="Gene3D" id="3.40.50.720">
    <property type="entry name" value="NAD(P)-binding Rossmann-like Domain"/>
    <property type="match status" value="1"/>
</dbReference>
<comment type="pathway">
    <text evidence="2">Lipid metabolism; fatty acid beta-oxidation.</text>
</comment>
<evidence type="ECO:0000256" key="6">
    <source>
        <dbReference type="ARBA" id="ARBA00023027"/>
    </source>
</evidence>
<evidence type="ECO:0000256" key="10">
    <source>
        <dbReference type="ARBA" id="ARBA00023239"/>
    </source>
</evidence>
<dbReference type="InterPro" id="IPR001753">
    <property type="entry name" value="Enoyl-CoA_hydra/iso"/>
</dbReference>
<dbReference type="Gene3D" id="1.10.1040.50">
    <property type="match status" value="1"/>
</dbReference>
<evidence type="ECO:0000313" key="16">
    <source>
        <dbReference type="Proteomes" id="UP001429580"/>
    </source>
</evidence>
<evidence type="ECO:0000259" key="13">
    <source>
        <dbReference type="Pfam" id="PF00725"/>
    </source>
</evidence>
<dbReference type="SUPFAM" id="SSF51735">
    <property type="entry name" value="NAD(P)-binding Rossmann-fold domains"/>
    <property type="match status" value="1"/>
</dbReference>
<dbReference type="CDD" id="cd06558">
    <property type="entry name" value="crotonase-like"/>
    <property type="match status" value="1"/>
</dbReference>
<feature type="domain" description="3-hydroxyacyl-CoA dehydrogenase C-terminal" evidence="13">
    <location>
        <begin position="462"/>
        <end position="555"/>
    </location>
</feature>
<organism evidence="15 16">
    <name type="scientific">Pseudochelatococcus lubricantis</name>
    <dbReference type="NCBI Taxonomy" id="1538102"/>
    <lineage>
        <taxon>Bacteria</taxon>
        <taxon>Pseudomonadati</taxon>
        <taxon>Pseudomonadota</taxon>
        <taxon>Alphaproteobacteria</taxon>
        <taxon>Hyphomicrobiales</taxon>
        <taxon>Chelatococcaceae</taxon>
        <taxon>Pseudochelatococcus</taxon>
    </lineage>
</organism>
<evidence type="ECO:0000256" key="5">
    <source>
        <dbReference type="ARBA" id="ARBA00023002"/>
    </source>
</evidence>
<keyword evidence="11" id="KW-0511">Multifunctional enzyme</keyword>
<keyword evidence="5 15" id="KW-0560">Oxidoreductase</keyword>
<evidence type="ECO:0000256" key="8">
    <source>
        <dbReference type="ARBA" id="ARBA00023140"/>
    </source>
</evidence>
<evidence type="ECO:0000256" key="12">
    <source>
        <dbReference type="ARBA" id="ARBA00049556"/>
    </source>
</evidence>
<keyword evidence="16" id="KW-1185">Reference proteome</keyword>
<evidence type="ECO:0000256" key="1">
    <source>
        <dbReference type="ARBA" id="ARBA00004275"/>
    </source>
</evidence>
<dbReference type="InterPro" id="IPR029045">
    <property type="entry name" value="ClpP/crotonase-like_dom_sf"/>
</dbReference>
<keyword evidence="10" id="KW-0456">Lyase</keyword>
<comment type="caution">
    <text evidence="15">The sequence shown here is derived from an EMBL/GenBank/DDBJ whole genome shotgun (WGS) entry which is preliminary data.</text>
</comment>
<protein>
    <submittedName>
        <fullName evidence="15">3-hydroxyacyl-CoA dehydrogenase</fullName>
        <ecNumber evidence="15">1.1.1.35</ecNumber>
    </submittedName>
</protein>
<dbReference type="InterPro" id="IPR008927">
    <property type="entry name" value="6-PGluconate_DH-like_C_sf"/>
</dbReference>
<evidence type="ECO:0000256" key="7">
    <source>
        <dbReference type="ARBA" id="ARBA00023098"/>
    </source>
</evidence>
<keyword evidence="9" id="KW-0413">Isomerase</keyword>
<dbReference type="EMBL" id="JAASQI010000006">
    <property type="protein sequence ID" value="NIJ58882.1"/>
    <property type="molecule type" value="Genomic_DNA"/>
</dbReference>
<dbReference type="RefSeq" id="WP_166953699.1">
    <property type="nucleotide sequence ID" value="NZ_JAASQI010000006.1"/>
</dbReference>
<dbReference type="Pfam" id="PF02737">
    <property type="entry name" value="3HCDH_N"/>
    <property type="match status" value="1"/>
</dbReference>
<dbReference type="Gene3D" id="3.90.226.10">
    <property type="entry name" value="2-enoyl-CoA Hydratase, Chain A, domain 1"/>
    <property type="match status" value="1"/>
</dbReference>
<evidence type="ECO:0000256" key="11">
    <source>
        <dbReference type="ARBA" id="ARBA00023268"/>
    </source>
</evidence>
<evidence type="ECO:0000256" key="9">
    <source>
        <dbReference type="ARBA" id="ARBA00023235"/>
    </source>
</evidence>
<sequence length="680" mass="71900">MSVSVRIDDRIALITIDNPPVNVTSHAVREGLMAALDEAGAADVGRVILTGAGKTFVAGADAREFSAPPREPHLPDIVARIERFPVPVIAAINGAALGGGLELALACRWRIAAPAATLGLPEVTLGVVPGAGGTQRLPRLTGLPAALSLISEGRIVAAAEALRLGVIDAVDADPVAAARALALTDRPATGDLPAPAAADAAIEAAHRQAAKRMPGQTAPLEAIELVAAAARLPLAEGLALERQTFLNLKTSDQAAALRHVFFAERAAAGRGREGGADIRSAVVVGGGTMGSSIAYALAGIGIDVALVETDAAAVERARANVTKLYDDAVRRGKSTPEAAAADREARFTFHAGYDALPAADIAIEAAFEDLDVKRRIFSALDPALPETAVLATNTSYLDVNRIAEGIRNPGRFLGLHFFSPAHVMKLLEVVKARETAPETLATALRLAARLKKIPVLAGVCDGFIGNRILTRYRQTTDILLIEGATPWQIDAAMRGFGMAMGPYEVQDLSGLDIAYANRKRLGWKTKKDFRYIPIADRVVEETGRLGRKTGAGWYDHAEGQASPSALVGRIVEEESARAGIARRSFTDEEIVDRAVTAMIEEGFRILEEGIAEKASDIDLVLVHGYAFPRWRGGPMHHAGRIGLAEIERRLAAFAAADPLSWSVPSLLRRAVEEGRDPDGL</sequence>
<keyword evidence="8" id="KW-0576">Peroxisome</keyword>
<keyword evidence="6" id="KW-0520">NAD</keyword>
<dbReference type="Pfam" id="PF00725">
    <property type="entry name" value="3HCDH"/>
    <property type="match status" value="1"/>
</dbReference>
<comment type="catalytic activity">
    <reaction evidence="12">
        <text>a (3S)-3-hydroxyacyl-CoA + NAD(+) = a 3-oxoacyl-CoA + NADH + H(+)</text>
        <dbReference type="Rhea" id="RHEA:22432"/>
        <dbReference type="ChEBI" id="CHEBI:15378"/>
        <dbReference type="ChEBI" id="CHEBI:57318"/>
        <dbReference type="ChEBI" id="CHEBI:57540"/>
        <dbReference type="ChEBI" id="CHEBI:57945"/>
        <dbReference type="ChEBI" id="CHEBI:90726"/>
        <dbReference type="EC" id="1.1.1.35"/>
    </reaction>
</comment>
<evidence type="ECO:0000256" key="2">
    <source>
        <dbReference type="ARBA" id="ARBA00005005"/>
    </source>
</evidence>
<proteinExistence type="predicted"/>
<gene>
    <name evidence="15" type="ORF">FHS82_002737</name>
</gene>
<evidence type="ECO:0000256" key="3">
    <source>
        <dbReference type="ARBA" id="ARBA00022832"/>
    </source>
</evidence>
<dbReference type="GO" id="GO:0003857">
    <property type="term" value="F:(3S)-3-hydroxyacyl-CoA dehydrogenase (NAD+) activity"/>
    <property type="evidence" value="ECO:0007669"/>
    <property type="project" value="UniProtKB-EC"/>
</dbReference>
<reference evidence="15 16" key="1">
    <citation type="submission" date="2020-03" db="EMBL/GenBank/DDBJ databases">
        <title>Genomic Encyclopedia of Type Strains, Phase IV (KMG-IV): sequencing the most valuable type-strain genomes for metagenomic binning, comparative biology and taxonomic classification.</title>
        <authorList>
            <person name="Goeker M."/>
        </authorList>
    </citation>
    <scope>NUCLEOTIDE SEQUENCE [LARGE SCALE GENOMIC DNA]</scope>
    <source>
        <strain evidence="15 16">DSM 103870</strain>
    </source>
</reference>
<dbReference type="SUPFAM" id="SSF48179">
    <property type="entry name" value="6-phosphogluconate dehydrogenase C-terminal domain-like"/>
    <property type="match status" value="2"/>
</dbReference>
<dbReference type="EC" id="1.1.1.35" evidence="15"/>
<accession>A0ABX0V152</accession>
<keyword evidence="4" id="KW-0442">Lipid degradation</keyword>
<dbReference type="InterPro" id="IPR006176">
    <property type="entry name" value="3-OHacyl-CoA_DH_NAD-bd"/>
</dbReference>